<dbReference type="Gene3D" id="2.60.120.290">
    <property type="entry name" value="Spermadhesin, CUB domain"/>
    <property type="match status" value="1"/>
</dbReference>
<name>A0A1D2MH05_ORCCI</name>
<sequence length="686" mass="74963">KPALPIIQSQSFNPKCRLKLSENYHKRLTSCHGFLGKQALALSFILLFAGVATASLDCGETVQLKADSDDSEFETLPHNIPSEGSCKWEILGGENCEVELSCTINLPESDDCSDASLLVSDGAGGQQRFCGQSEIPNLRASEGLRDLFLLLQGSDDFTGEGDISCSAKCAAPATDGVERLHQNFERKTVGCVCGLRNDDDRIVGGEDAKFNEFPWQAAIVKPGTRIPFCGGTLINSRYILTATHCFWFAKKKASDMEVLLHAHLLDMHRLKGAKDVELGEKGSTRGPGWDEAKKSDDDENTLRFEVEEVIMHPLFTKLYDYDFALLRLKGKVDIADSDSPTPICLPPVNTLDSFNLDGKQLTVSGWGLADENAKGSTRLLQKLDVPYISSSQCSSFYKNLITERMMCSGFEDGEQDACTGDSGGPLIHQVESKQWWQMGVVSFGEGCARAGKPGVYAKVTEMNQWISFNTAQDDIMGIFQDKVVVVVLIGVFSTLTTVNGQCGKAFLIEDSKSASFKHGVNADLSCKWELLGTRTCEIEVTCKVDLPKDQDCGDNYLLITDGFAGAKKSCGSETFSLKASTGLRDLFLVLMTSDDVDTSFKGIECTAKCSKAGSTTTHLAKDWSRKVDNRCVCGLRNEDDRIVGGVDARFNEFPWLAAIVNKGTRQPFCGGALINDRFILTAVRTF</sequence>
<evidence type="ECO:0000313" key="15">
    <source>
        <dbReference type="EMBL" id="ODM92213.1"/>
    </source>
</evidence>
<evidence type="ECO:0000259" key="13">
    <source>
        <dbReference type="PROSITE" id="PS01180"/>
    </source>
</evidence>
<dbReference type="SMART" id="SM00020">
    <property type="entry name" value="Tryp_SPc"/>
    <property type="match status" value="1"/>
</dbReference>
<feature type="non-terminal residue" evidence="15">
    <location>
        <position position="1"/>
    </location>
</feature>
<feature type="domain" description="CUB" evidence="13">
    <location>
        <begin position="502"/>
        <end position="610"/>
    </location>
</feature>
<accession>A0A1D2MH05</accession>
<dbReference type="InterPro" id="IPR043504">
    <property type="entry name" value="Peptidase_S1_PA_chymotrypsin"/>
</dbReference>
<dbReference type="PROSITE" id="PS50240">
    <property type="entry name" value="TRYPSIN_DOM"/>
    <property type="match status" value="1"/>
</dbReference>
<evidence type="ECO:0000259" key="14">
    <source>
        <dbReference type="PROSITE" id="PS50240"/>
    </source>
</evidence>
<comment type="caution">
    <text evidence="15">The sequence shown here is derived from an EMBL/GenBank/DDBJ whole genome shotgun (WGS) entry which is preliminary data.</text>
</comment>
<keyword evidence="4 11" id="KW-0378">Hydrolase</keyword>
<keyword evidence="5" id="KW-0353">Hemolymph clotting</keyword>
<evidence type="ECO:0000256" key="9">
    <source>
        <dbReference type="ARBA" id="ARBA00066707"/>
    </source>
</evidence>
<dbReference type="InterPro" id="IPR000859">
    <property type="entry name" value="CUB_dom"/>
</dbReference>
<reference evidence="15 16" key="1">
    <citation type="journal article" date="2016" name="Genome Biol. Evol.">
        <title>Gene Family Evolution Reflects Adaptation to Soil Environmental Stressors in the Genome of the Collembolan Orchesella cincta.</title>
        <authorList>
            <person name="Faddeeva-Vakhrusheva A."/>
            <person name="Derks M.F."/>
            <person name="Anvar S.Y."/>
            <person name="Agamennone V."/>
            <person name="Suring W."/>
            <person name="Smit S."/>
            <person name="van Straalen N.M."/>
            <person name="Roelofs D."/>
        </authorList>
    </citation>
    <scope>NUCLEOTIDE SEQUENCE [LARGE SCALE GENOMIC DNA]</scope>
    <source>
        <tissue evidence="15">Mixed pool</tissue>
    </source>
</reference>
<evidence type="ECO:0000256" key="4">
    <source>
        <dbReference type="ARBA" id="ARBA00022801"/>
    </source>
</evidence>
<keyword evidence="1" id="KW-0768">Sushi</keyword>
<dbReference type="Proteomes" id="UP000094527">
    <property type="component" value="Unassembled WGS sequence"/>
</dbReference>
<dbReference type="PROSITE" id="PS00135">
    <property type="entry name" value="TRYPSIN_SER"/>
    <property type="match status" value="1"/>
</dbReference>
<feature type="region of interest" description="Disordered" evidence="12">
    <location>
        <begin position="277"/>
        <end position="297"/>
    </location>
</feature>
<evidence type="ECO:0000256" key="5">
    <source>
        <dbReference type="ARBA" id="ARBA00022820"/>
    </source>
</evidence>
<evidence type="ECO:0000256" key="11">
    <source>
        <dbReference type="RuleBase" id="RU363034"/>
    </source>
</evidence>
<dbReference type="EC" id="3.4.21.84" evidence="9"/>
<proteinExistence type="predicted"/>
<dbReference type="PROSITE" id="PS00134">
    <property type="entry name" value="TRYPSIN_HIS"/>
    <property type="match status" value="1"/>
</dbReference>
<evidence type="ECO:0000256" key="7">
    <source>
        <dbReference type="ARBA" id="ARBA00023157"/>
    </source>
</evidence>
<evidence type="ECO:0000256" key="2">
    <source>
        <dbReference type="ARBA" id="ARBA00022670"/>
    </source>
</evidence>
<keyword evidence="6 11" id="KW-0720">Serine protease</keyword>
<evidence type="ECO:0000313" key="16">
    <source>
        <dbReference type="Proteomes" id="UP000094527"/>
    </source>
</evidence>
<dbReference type="Pfam" id="PF00089">
    <property type="entry name" value="Trypsin"/>
    <property type="match status" value="3"/>
</dbReference>
<evidence type="ECO:0000256" key="1">
    <source>
        <dbReference type="ARBA" id="ARBA00022659"/>
    </source>
</evidence>
<dbReference type="AlphaFoldDB" id="A0A1D2MH05"/>
<dbReference type="OrthoDB" id="10002959at2759"/>
<dbReference type="GO" id="GO:0006508">
    <property type="term" value="P:proteolysis"/>
    <property type="evidence" value="ECO:0007669"/>
    <property type="project" value="UniProtKB-KW"/>
</dbReference>
<dbReference type="InterPro" id="IPR009003">
    <property type="entry name" value="Peptidase_S1_PA"/>
</dbReference>
<dbReference type="InterPro" id="IPR035914">
    <property type="entry name" value="Sperma_CUB_dom_sf"/>
</dbReference>
<comment type="caution">
    <text evidence="10">Lacks conserved residue(s) required for the propagation of feature annotation.</text>
</comment>
<feature type="domain" description="CUB" evidence="13">
    <location>
        <begin position="58"/>
        <end position="143"/>
    </location>
</feature>
<feature type="domain" description="Peptidase S1" evidence="14">
    <location>
        <begin position="202"/>
        <end position="471"/>
    </location>
</feature>
<comment type="catalytic activity">
    <reaction evidence="8">
        <text>Selective cleavage of 103-Arg-|-Ser-104 and 124-Ile-|-Ile-125 bonds in Limulus clotting factor B to form activated factor B. Cleavage of -Pro-Arg-|-Xaa- bonds in synthetic substrates.</text>
        <dbReference type="EC" id="3.4.21.84"/>
    </reaction>
</comment>
<gene>
    <name evidence="15" type="ORF">Ocin01_14476</name>
</gene>
<dbReference type="PROSITE" id="PS01180">
    <property type="entry name" value="CUB"/>
    <property type="match status" value="2"/>
</dbReference>
<evidence type="ECO:0000256" key="6">
    <source>
        <dbReference type="ARBA" id="ARBA00022825"/>
    </source>
</evidence>
<evidence type="ECO:0000256" key="3">
    <source>
        <dbReference type="ARBA" id="ARBA00022729"/>
    </source>
</evidence>
<protein>
    <recommendedName>
        <fullName evidence="9">limulus clotting factor C</fullName>
        <ecNumber evidence="9">3.4.21.84</ecNumber>
    </recommendedName>
</protein>
<dbReference type="PRINTS" id="PR00722">
    <property type="entry name" value="CHYMOTRYPSIN"/>
</dbReference>
<organism evidence="15 16">
    <name type="scientific">Orchesella cincta</name>
    <name type="common">Springtail</name>
    <name type="synonym">Podura cincta</name>
    <dbReference type="NCBI Taxonomy" id="48709"/>
    <lineage>
        <taxon>Eukaryota</taxon>
        <taxon>Metazoa</taxon>
        <taxon>Ecdysozoa</taxon>
        <taxon>Arthropoda</taxon>
        <taxon>Hexapoda</taxon>
        <taxon>Collembola</taxon>
        <taxon>Entomobryomorpha</taxon>
        <taxon>Entomobryoidea</taxon>
        <taxon>Orchesellidae</taxon>
        <taxon>Orchesellinae</taxon>
        <taxon>Orchesella</taxon>
    </lineage>
</organism>
<evidence type="ECO:0000256" key="10">
    <source>
        <dbReference type="PROSITE-ProRule" id="PRU00059"/>
    </source>
</evidence>
<dbReference type="SUPFAM" id="SSF50494">
    <property type="entry name" value="Trypsin-like serine proteases"/>
    <property type="match status" value="2"/>
</dbReference>
<keyword evidence="3" id="KW-0732">Signal</keyword>
<dbReference type="Gene3D" id="2.40.10.10">
    <property type="entry name" value="Trypsin-like serine proteases"/>
    <property type="match status" value="2"/>
</dbReference>
<dbReference type="CDD" id="cd00190">
    <property type="entry name" value="Tryp_SPc"/>
    <property type="match status" value="1"/>
</dbReference>
<evidence type="ECO:0000256" key="12">
    <source>
        <dbReference type="SAM" id="MobiDB-lite"/>
    </source>
</evidence>
<dbReference type="InterPro" id="IPR033116">
    <property type="entry name" value="TRYPSIN_SER"/>
</dbReference>
<dbReference type="InterPro" id="IPR001254">
    <property type="entry name" value="Trypsin_dom"/>
</dbReference>
<dbReference type="FunFam" id="2.40.10.10:FF:000120">
    <property type="entry name" value="Putative serine protease"/>
    <property type="match status" value="1"/>
</dbReference>
<dbReference type="PANTHER" id="PTHR24252:SF7">
    <property type="entry name" value="HYALIN"/>
    <property type="match status" value="1"/>
</dbReference>
<dbReference type="GO" id="GO:0004252">
    <property type="term" value="F:serine-type endopeptidase activity"/>
    <property type="evidence" value="ECO:0007669"/>
    <property type="project" value="InterPro"/>
</dbReference>
<keyword evidence="7" id="KW-1015">Disulfide bond</keyword>
<dbReference type="SUPFAM" id="SSF49854">
    <property type="entry name" value="Spermadhesin, CUB domain"/>
    <property type="match status" value="1"/>
</dbReference>
<dbReference type="STRING" id="48709.A0A1D2MH05"/>
<dbReference type="InterPro" id="IPR018114">
    <property type="entry name" value="TRYPSIN_HIS"/>
</dbReference>
<keyword evidence="16" id="KW-1185">Reference proteome</keyword>
<dbReference type="EMBL" id="LJIJ01001296">
    <property type="protein sequence ID" value="ODM92213.1"/>
    <property type="molecule type" value="Genomic_DNA"/>
</dbReference>
<dbReference type="InterPro" id="IPR001314">
    <property type="entry name" value="Peptidase_S1A"/>
</dbReference>
<dbReference type="GO" id="GO:0042381">
    <property type="term" value="P:hemolymph coagulation"/>
    <property type="evidence" value="ECO:0007669"/>
    <property type="project" value="UniProtKB-KW"/>
</dbReference>
<keyword evidence="2 11" id="KW-0645">Protease</keyword>
<evidence type="ECO:0000256" key="8">
    <source>
        <dbReference type="ARBA" id="ARBA00052079"/>
    </source>
</evidence>
<dbReference type="PANTHER" id="PTHR24252">
    <property type="entry name" value="ACROSIN-RELATED"/>
    <property type="match status" value="1"/>
</dbReference>